<dbReference type="EMBL" id="CP036265">
    <property type="protein sequence ID" value="QDT15915.1"/>
    <property type="molecule type" value="Genomic_DNA"/>
</dbReference>
<feature type="transmembrane region" description="Helical" evidence="1">
    <location>
        <begin position="223"/>
        <end position="240"/>
    </location>
</feature>
<evidence type="ECO:0000256" key="1">
    <source>
        <dbReference type="SAM" id="Phobius"/>
    </source>
</evidence>
<evidence type="ECO:0000259" key="2">
    <source>
        <dbReference type="Pfam" id="PF04536"/>
    </source>
</evidence>
<sequence length="273" mass="28997">MSTRSAPAVRILWGTLFAAFAATVWGPSTAWARQDRLEPPGPREFILDTANLLDEETEARIHERTDKLLTDTATPIVVVTVPSVDEAGGSGSGGVAVDRFARELFNRWGVGQAEINGQEWNTGILLLVSPGDRAARIELGAGWGYREDATAQRIMDEYLVPNFRRERYAEGIEQGVEALDAMARKLELPAQPTPWWVWALAAAAAGLGVFTALSLIRSGSSGWAWALWAVVFAGIGWFLYQAATNSSSSSGGGFSGGSFGGGFSGGGGASGSW</sequence>
<feature type="transmembrane region" description="Helical" evidence="1">
    <location>
        <begin position="195"/>
        <end position="216"/>
    </location>
</feature>
<dbReference type="AlphaFoldDB" id="A0A517P985"/>
<accession>A0A517P985</accession>
<feature type="domain" description="TPM" evidence="2">
    <location>
        <begin position="47"/>
        <end position="181"/>
    </location>
</feature>
<dbReference type="InterPro" id="IPR007621">
    <property type="entry name" value="TPM_dom"/>
</dbReference>
<evidence type="ECO:0000313" key="3">
    <source>
        <dbReference type="EMBL" id="QDT15915.1"/>
    </source>
</evidence>
<keyword evidence="1" id="KW-0472">Membrane</keyword>
<dbReference type="Gene3D" id="3.10.310.50">
    <property type="match status" value="1"/>
</dbReference>
<reference evidence="3 4" key="1">
    <citation type="submission" date="2019-02" db="EMBL/GenBank/DDBJ databases">
        <title>Deep-cultivation of Planctomycetes and their phenomic and genomic characterization uncovers novel biology.</title>
        <authorList>
            <person name="Wiegand S."/>
            <person name="Jogler M."/>
            <person name="Boedeker C."/>
            <person name="Pinto D."/>
            <person name="Vollmers J."/>
            <person name="Rivas-Marin E."/>
            <person name="Kohn T."/>
            <person name="Peeters S.H."/>
            <person name="Heuer A."/>
            <person name="Rast P."/>
            <person name="Oberbeckmann S."/>
            <person name="Bunk B."/>
            <person name="Jeske O."/>
            <person name="Meyerdierks A."/>
            <person name="Storesund J.E."/>
            <person name="Kallscheuer N."/>
            <person name="Luecker S."/>
            <person name="Lage O.M."/>
            <person name="Pohl T."/>
            <person name="Merkel B.J."/>
            <person name="Hornburger P."/>
            <person name="Mueller R.-W."/>
            <person name="Bruemmer F."/>
            <person name="Labrenz M."/>
            <person name="Spormann A.M."/>
            <person name="Op den Camp H."/>
            <person name="Overmann J."/>
            <person name="Amann R."/>
            <person name="Jetten M.S.M."/>
            <person name="Mascher T."/>
            <person name="Medema M.H."/>
            <person name="Devos D.P."/>
            <person name="Kaster A.-K."/>
            <person name="Ovreas L."/>
            <person name="Rohde M."/>
            <person name="Galperin M.Y."/>
            <person name="Jogler C."/>
        </authorList>
    </citation>
    <scope>NUCLEOTIDE SEQUENCE [LARGE SCALE GENOMIC DNA]</scope>
    <source>
        <strain evidence="3 4">CA12</strain>
    </source>
</reference>
<organism evidence="3 4">
    <name type="scientific">Alienimonas californiensis</name>
    <dbReference type="NCBI Taxonomy" id="2527989"/>
    <lineage>
        <taxon>Bacteria</taxon>
        <taxon>Pseudomonadati</taxon>
        <taxon>Planctomycetota</taxon>
        <taxon>Planctomycetia</taxon>
        <taxon>Planctomycetales</taxon>
        <taxon>Planctomycetaceae</taxon>
        <taxon>Alienimonas</taxon>
    </lineage>
</organism>
<keyword evidence="1" id="KW-1133">Transmembrane helix</keyword>
<dbReference type="Pfam" id="PF04536">
    <property type="entry name" value="TPM_phosphatase"/>
    <property type="match status" value="1"/>
</dbReference>
<dbReference type="PANTHER" id="PTHR30373">
    <property type="entry name" value="UPF0603 PROTEIN YGCG"/>
    <property type="match status" value="1"/>
</dbReference>
<dbReference type="RefSeq" id="WP_165700669.1">
    <property type="nucleotide sequence ID" value="NZ_CP036265.1"/>
</dbReference>
<dbReference type="Proteomes" id="UP000318741">
    <property type="component" value="Chromosome"/>
</dbReference>
<name>A0A517P985_9PLAN</name>
<keyword evidence="4" id="KW-1185">Reference proteome</keyword>
<dbReference type="PANTHER" id="PTHR30373:SF2">
    <property type="entry name" value="UPF0603 PROTEIN YGCG"/>
    <property type="match status" value="1"/>
</dbReference>
<protein>
    <recommendedName>
        <fullName evidence="2">TPM domain-containing protein</fullName>
    </recommendedName>
</protein>
<evidence type="ECO:0000313" key="4">
    <source>
        <dbReference type="Proteomes" id="UP000318741"/>
    </source>
</evidence>
<dbReference type="KEGG" id="acaf:CA12_20130"/>
<gene>
    <name evidence="3" type="ORF">CA12_20130</name>
</gene>
<proteinExistence type="predicted"/>
<keyword evidence="1" id="KW-0812">Transmembrane</keyword>